<dbReference type="Pfam" id="PF03030">
    <property type="entry name" value="H_PPase"/>
    <property type="match status" value="1"/>
</dbReference>
<comment type="subcellular location">
    <subcellularLocation>
        <location evidence="9">Cell membrane</location>
        <topology evidence="9">Multi-pass membrane protein</topology>
    </subcellularLocation>
    <subcellularLocation>
        <location evidence="1">Endomembrane system</location>
        <topology evidence="1">Multi-pass membrane protein</topology>
    </subcellularLocation>
</comment>
<feature type="transmembrane region" description="Helical" evidence="9">
    <location>
        <begin position="721"/>
        <end position="741"/>
    </location>
</feature>
<evidence type="ECO:0000256" key="9">
    <source>
        <dbReference type="HAMAP-Rule" id="MF_01129"/>
    </source>
</evidence>
<feature type="transmembrane region" description="Helical" evidence="9">
    <location>
        <begin position="345"/>
        <end position="366"/>
    </location>
</feature>
<name>A0ABP9QNI3_9PSEU</name>
<evidence type="ECO:0000256" key="6">
    <source>
        <dbReference type="ARBA" id="ARBA00022989"/>
    </source>
</evidence>
<feature type="transmembrane region" description="Helical" evidence="9">
    <location>
        <begin position="489"/>
        <end position="506"/>
    </location>
</feature>
<keyword evidence="8 9" id="KW-0472">Membrane</keyword>
<feature type="transmembrane region" description="Helical" evidence="9">
    <location>
        <begin position="695"/>
        <end position="715"/>
    </location>
</feature>
<evidence type="ECO:0000256" key="1">
    <source>
        <dbReference type="ARBA" id="ARBA00004127"/>
    </source>
</evidence>
<feature type="transmembrane region" description="Helical" evidence="9">
    <location>
        <begin position="537"/>
        <end position="558"/>
    </location>
</feature>
<dbReference type="NCBIfam" id="NF001960">
    <property type="entry name" value="PRK00733.3-5"/>
    <property type="match status" value="1"/>
</dbReference>
<dbReference type="EC" id="7.1.3.1" evidence="9"/>
<evidence type="ECO:0000256" key="4">
    <source>
        <dbReference type="ARBA" id="ARBA00022842"/>
    </source>
</evidence>
<evidence type="ECO:0000256" key="8">
    <source>
        <dbReference type="ARBA" id="ARBA00023136"/>
    </source>
</evidence>
<comment type="caution">
    <text evidence="10">The sequence shown here is derived from an EMBL/GenBank/DDBJ whole genome shotgun (WGS) entry which is preliminary data.</text>
</comment>
<dbReference type="HAMAP" id="MF_01129">
    <property type="entry name" value="PPase_energized_pump"/>
    <property type="match status" value="1"/>
</dbReference>
<comment type="function">
    <text evidence="9">Proton pump that utilizes the energy of pyrophosphate hydrolysis as the driving force for proton movement across the membrane. Generates a proton motive force.</text>
</comment>
<dbReference type="NCBIfam" id="TIGR01104">
    <property type="entry name" value="V_PPase"/>
    <property type="match status" value="1"/>
</dbReference>
<keyword evidence="3 9" id="KW-0812">Transmembrane</keyword>
<dbReference type="PANTHER" id="PTHR31998">
    <property type="entry name" value="K(+)-INSENSITIVE PYROPHOSPHATE-ENERGIZED PROTON PUMP"/>
    <property type="match status" value="1"/>
</dbReference>
<feature type="site" description="Determinant of potassium independence" evidence="9">
    <location>
        <position position="484"/>
    </location>
</feature>
<keyword evidence="5 9" id="KW-1278">Translocase</keyword>
<comment type="subunit">
    <text evidence="9">Homodimer.</text>
</comment>
<comment type="caution">
    <text evidence="9">Lacks conserved residue(s) required for the propagation of feature annotation.</text>
</comment>
<feature type="transmembrane region" description="Helical" evidence="9">
    <location>
        <begin position="101"/>
        <end position="122"/>
    </location>
</feature>
<reference evidence="11" key="1">
    <citation type="journal article" date="2019" name="Int. J. Syst. Evol. Microbiol.">
        <title>The Global Catalogue of Microorganisms (GCM) 10K type strain sequencing project: providing services to taxonomists for standard genome sequencing and annotation.</title>
        <authorList>
            <consortium name="The Broad Institute Genomics Platform"/>
            <consortium name="The Broad Institute Genome Sequencing Center for Infectious Disease"/>
            <person name="Wu L."/>
            <person name="Ma J."/>
        </authorList>
    </citation>
    <scope>NUCLEOTIDE SEQUENCE [LARGE SCALE GENOMIC DNA]</scope>
    <source>
        <strain evidence="11">JCM 18054</strain>
    </source>
</reference>
<keyword evidence="9" id="KW-0375">Hydrogen ion transport</keyword>
<sequence>MSRQFLAEGLELSGGDYAIAGVVAVVALIALVIGYFLLKEVLATGQGTAKMQDIARAVQEGAAAYLKRQRNTLSIFGVVVFLLLFALPADDWNERIGRSIFFLFGAGFSFTIGYLGMWLATRANLRVAAASREQGGRETAMRVAFRTGGAVGMFTVGLGLFGAAVVVLVYTGHAPKVLEGFGFGAALIAMFMRVGGGIFTKAADVGADLVGKVEQNIPEDDPRNAATIADNVGDNVGDCAGMAADLFESYAVTLVAALILGSTAFGADGLIFPLIVPAIGVITAVIGVYITKARANESGLTTINRSFYISAIISAVLCTIAAFVFLPSSFAEFGPEYANDGNPAVIAFVAVLIGIVLAGLILRLTGYYTGTEHGPVKNVGKTSETGAATVILSGISVGFESAVYTAVVIGAAVFGAYLLGGAVALFAVALAGTGLLTTVGVIVAMDTFGPVSDNAQGIAEMSGDVDENAAQTLTELDAVGNTTKAITKGIAIATAVLAATALFGSYQDSITKALSGIGTTASGVKSFIDTIVSPNTLVGVMIGAAVVFMFSGLAVNAVSRAAGAVVYEVRRQFREIAGIMEGTTRPEYGKVVDIVTRDSLRELATPGLLAVFAPIAVGFGLGTGALAGYLAGAIATGTLMAIFLANSGGAWDNAKKLVEDGNHGGKGSEAHAATVIGDTVGDPFKDTAGPAINPLIKVMNLVSVLIAPAIVQFSVGPDASFGVRLAIALVALAIIVVAIVVSKRRSTVISDSPASTQEPAKTA</sequence>
<feature type="transmembrane region" description="Helical" evidence="9">
    <location>
        <begin position="181"/>
        <end position="199"/>
    </location>
</feature>
<feature type="transmembrane region" description="Helical" evidence="9">
    <location>
        <begin position="303"/>
        <end position="325"/>
    </location>
</feature>
<evidence type="ECO:0000256" key="3">
    <source>
        <dbReference type="ARBA" id="ARBA00022692"/>
    </source>
</evidence>
<gene>
    <name evidence="9" type="primary">hppA</name>
    <name evidence="10" type="ORF">GCM10023214_34890</name>
</gene>
<evidence type="ECO:0000313" key="10">
    <source>
        <dbReference type="EMBL" id="GAA5164887.1"/>
    </source>
</evidence>
<dbReference type="InterPro" id="IPR004131">
    <property type="entry name" value="PPase-energised_H-pump"/>
</dbReference>
<feature type="transmembrane region" description="Helical" evidence="9">
    <location>
        <begin position="72"/>
        <end position="89"/>
    </location>
</feature>
<evidence type="ECO:0000256" key="5">
    <source>
        <dbReference type="ARBA" id="ARBA00022967"/>
    </source>
</evidence>
<keyword evidence="2 9" id="KW-0813">Transport</keyword>
<dbReference type="EMBL" id="BAABIB010000074">
    <property type="protein sequence ID" value="GAA5164887.1"/>
    <property type="molecule type" value="Genomic_DNA"/>
</dbReference>
<evidence type="ECO:0000256" key="7">
    <source>
        <dbReference type="ARBA" id="ARBA00023065"/>
    </source>
</evidence>
<dbReference type="Proteomes" id="UP001500192">
    <property type="component" value="Unassembled WGS sequence"/>
</dbReference>
<evidence type="ECO:0000313" key="11">
    <source>
        <dbReference type="Proteomes" id="UP001500192"/>
    </source>
</evidence>
<protein>
    <recommendedName>
        <fullName evidence="9">K(+)-insensitive pyrophosphate-energized proton pump</fullName>
        <ecNumber evidence="9">7.1.3.1</ecNumber>
    </recommendedName>
    <alternativeName>
        <fullName evidence="9">Membrane-bound proton-translocating pyrophosphatase</fullName>
    </alternativeName>
    <alternativeName>
        <fullName evidence="9">Pyrophosphate-energized inorganic pyrophosphatase</fullName>
        <shortName evidence="9">H(+)-PPase</shortName>
    </alternativeName>
</protein>
<feature type="transmembrane region" description="Helical" evidence="9">
    <location>
        <begin position="603"/>
        <end position="621"/>
    </location>
</feature>
<feature type="transmembrane region" description="Helical" evidence="9">
    <location>
        <begin position="143"/>
        <end position="169"/>
    </location>
</feature>
<feature type="transmembrane region" description="Helical" evidence="9">
    <location>
        <begin position="387"/>
        <end position="417"/>
    </location>
</feature>
<comment type="catalytic activity">
    <reaction evidence="9">
        <text>diphosphate + H2O + H(+)(in) = 2 phosphate + 2 H(+)(out)</text>
        <dbReference type="Rhea" id="RHEA:13973"/>
        <dbReference type="ChEBI" id="CHEBI:15377"/>
        <dbReference type="ChEBI" id="CHEBI:15378"/>
        <dbReference type="ChEBI" id="CHEBI:33019"/>
        <dbReference type="ChEBI" id="CHEBI:43474"/>
        <dbReference type="EC" id="7.1.3.1"/>
    </reaction>
</comment>
<feature type="transmembrane region" description="Helical" evidence="9">
    <location>
        <begin position="247"/>
        <end position="265"/>
    </location>
</feature>
<keyword evidence="4 9" id="KW-0460">Magnesium</keyword>
<dbReference type="NCBIfam" id="NF001952">
    <property type="entry name" value="PRK00733.1-4"/>
    <property type="match status" value="1"/>
</dbReference>
<feature type="transmembrane region" description="Helical" evidence="9">
    <location>
        <begin position="423"/>
        <end position="444"/>
    </location>
</feature>
<feature type="transmembrane region" description="Helical" evidence="9">
    <location>
        <begin position="627"/>
        <end position="646"/>
    </location>
</feature>
<comment type="similarity">
    <text evidence="9">Belongs to the H(+)-translocating pyrophosphatase (TC 3.A.10) family. K(+)-insensitive subfamily.</text>
</comment>
<organism evidence="10 11">
    <name type="scientific">Amycolatopsis dongchuanensis</name>
    <dbReference type="NCBI Taxonomy" id="1070866"/>
    <lineage>
        <taxon>Bacteria</taxon>
        <taxon>Bacillati</taxon>
        <taxon>Actinomycetota</taxon>
        <taxon>Actinomycetes</taxon>
        <taxon>Pseudonocardiales</taxon>
        <taxon>Pseudonocardiaceae</taxon>
        <taxon>Amycolatopsis</taxon>
    </lineage>
</organism>
<feature type="transmembrane region" description="Helical" evidence="9">
    <location>
        <begin position="271"/>
        <end position="291"/>
    </location>
</feature>
<accession>A0ABP9QNI3</accession>
<dbReference type="PIRSF" id="PIRSF001265">
    <property type="entry name" value="H+-PPase"/>
    <property type="match status" value="1"/>
</dbReference>
<evidence type="ECO:0000256" key="2">
    <source>
        <dbReference type="ARBA" id="ARBA00022448"/>
    </source>
</evidence>
<comment type="cofactor">
    <cofactor evidence="9">
        <name>Mg(2+)</name>
        <dbReference type="ChEBI" id="CHEBI:18420"/>
    </cofactor>
</comment>
<keyword evidence="7 9" id="KW-0406">Ion transport</keyword>
<keyword evidence="11" id="KW-1185">Reference proteome</keyword>
<keyword evidence="6 9" id="KW-1133">Transmembrane helix</keyword>
<feature type="transmembrane region" description="Helical" evidence="9">
    <location>
        <begin position="17"/>
        <end position="38"/>
    </location>
</feature>
<proteinExistence type="inferred from homology"/>
<dbReference type="RefSeq" id="WP_346054253.1">
    <property type="nucleotide sequence ID" value="NZ_BAABIB010000074.1"/>
</dbReference>
<keyword evidence="9" id="KW-1003">Cell membrane</keyword>